<evidence type="ECO:0000313" key="3">
    <source>
        <dbReference type="Proteomes" id="UP000237438"/>
    </source>
</evidence>
<feature type="region of interest" description="Disordered" evidence="1">
    <location>
        <begin position="1"/>
        <end position="38"/>
    </location>
</feature>
<organism evidence="2 3">
    <name type="scientific">Erysiphe pulchra</name>
    <dbReference type="NCBI Taxonomy" id="225359"/>
    <lineage>
        <taxon>Eukaryota</taxon>
        <taxon>Fungi</taxon>
        <taxon>Dikarya</taxon>
        <taxon>Ascomycota</taxon>
        <taxon>Pezizomycotina</taxon>
        <taxon>Leotiomycetes</taxon>
        <taxon>Erysiphales</taxon>
        <taxon>Erysiphaceae</taxon>
        <taxon>Erysiphe</taxon>
    </lineage>
</organism>
<feature type="region of interest" description="Disordered" evidence="1">
    <location>
        <begin position="132"/>
        <end position="159"/>
    </location>
</feature>
<accession>A0A2S4PKE9</accession>
<feature type="non-terminal residue" evidence="2">
    <location>
        <position position="455"/>
    </location>
</feature>
<sequence length="455" mass="51265">MAPLLGFKRALPPDPQDTGNRVSKSTSTTSRANKPSILKACSSPGIAEALHRSMVLDPEQSIIYEEDFPSLEELDSQKKNPSYADSNKTTQGDRSKTPLMEKIKGLLDLTNFLAILAEGASSAMREQRVYMSTQNPQKNKPSSSMTNWAAKKAGVENGQSKEDRRVIIRLGQNHEARKCNPFQLRQTIQKLVLDKGLISDVWTVPSGIAIIALTPSKAAAIMQYKKEIETRFGKATFEQQETWTKFVIRPISKKIRGLDGSIDPMNGSLLEKLGSIRDHVPIPHIGWTSRSLDDEVNGIVSTHSRGGTLDLAFCIDRNAKYEVRTEFHTTSDHETLVTTIYKDLQLRAAGKLRNKALNDEIFHQLLKKTNNDRTLETQEELRIEAADLIKNIHTAITGACLRSKPRNFGNQWWTDEYKKASQIYRMARITGPAEFEKRELRATVRRAKKFCWNSV</sequence>
<keyword evidence="3" id="KW-1185">Reference proteome</keyword>
<evidence type="ECO:0000256" key="1">
    <source>
        <dbReference type="SAM" id="MobiDB-lite"/>
    </source>
</evidence>
<feature type="compositionally biased region" description="Polar residues" evidence="1">
    <location>
        <begin position="132"/>
        <end position="147"/>
    </location>
</feature>
<dbReference type="AlphaFoldDB" id="A0A2S4PKE9"/>
<protein>
    <recommendedName>
        <fullName evidence="4">Endonuclease/exonuclease/phosphatase domain-containing protein</fullName>
    </recommendedName>
</protein>
<evidence type="ECO:0008006" key="4">
    <source>
        <dbReference type="Google" id="ProtNLM"/>
    </source>
</evidence>
<gene>
    <name evidence="2" type="ORF">EPUL_005211</name>
</gene>
<comment type="caution">
    <text evidence="2">The sequence shown here is derived from an EMBL/GenBank/DDBJ whole genome shotgun (WGS) entry which is preliminary data.</text>
</comment>
<dbReference type="Proteomes" id="UP000237438">
    <property type="component" value="Unassembled WGS sequence"/>
</dbReference>
<proteinExistence type="predicted"/>
<name>A0A2S4PKE9_9PEZI</name>
<feature type="compositionally biased region" description="Polar residues" evidence="1">
    <location>
        <begin position="17"/>
        <end position="33"/>
    </location>
</feature>
<evidence type="ECO:0000313" key="2">
    <source>
        <dbReference type="EMBL" id="POS82522.1"/>
    </source>
</evidence>
<reference evidence="2 3" key="1">
    <citation type="submission" date="2017-10" db="EMBL/GenBank/DDBJ databases">
        <title>Development of genomic resources for the powdery mildew, Erysiphe pulchra.</title>
        <authorList>
            <person name="Wadl P.A."/>
            <person name="Mack B.M."/>
            <person name="Moore G."/>
            <person name="Beltz S.B."/>
        </authorList>
    </citation>
    <scope>NUCLEOTIDE SEQUENCE [LARGE SCALE GENOMIC DNA]</scope>
    <source>
        <strain evidence="2">Cflorida</strain>
    </source>
</reference>
<dbReference type="EMBL" id="PEDP01002672">
    <property type="protein sequence ID" value="POS82522.1"/>
    <property type="molecule type" value="Genomic_DNA"/>
</dbReference>
<feature type="compositionally biased region" description="Polar residues" evidence="1">
    <location>
        <begin position="79"/>
        <end position="90"/>
    </location>
</feature>
<feature type="region of interest" description="Disordered" evidence="1">
    <location>
        <begin position="74"/>
        <end position="97"/>
    </location>
</feature>